<name>A0A3S4ZLY2_9PLAT</name>
<feature type="transmembrane region" description="Helical" evidence="2">
    <location>
        <begin position="72"/>
        <end position="92"/>
    </location>
</feature>
<keyword evidence="2" id="KW-0812">Transmembrane</keyword>
<accession>A0A3S4ZLY2</accession>
<sequence length="587" mass="65902">MLRIARLTDDADYEAGETSGNVPRPRACAILILNPHFFLIQYSTISSQSHILLLRSSIFLHLFEVNLGVASLFYYSTILFLWLLLSTLFSSVQIRLRAKSRLQALVSSNTFNDLWTKLPCQTNNNSLPALKDSALTDISRASRSVGPVVPQHCPCANCALISRSRRHTPRDVEFLSPELGLRYSPNPCEIADRHRVTKDQTFTSDQDSEYLASSERPVESDNGRAASATIRSPSKSSWAWDTVHTKPARAPSPWLPSGTVSPQEPFRDHLGRLIQTSKTISRLLGYNPTSLTHGSEEFIRSISPRRFPKCVDLDELPLPDGEKQRWKISPAISLQGQDSEDKLPTGCVAGQYQLRHRLPEPKSDKRLMNHPYLVNRSYARSPSFLRPRRLHTTERTIHLTGSTSHDTESTSFHSPKTGSRVRAQNHYGKRVGLSNSPIGHSSRSPGCAQRLPRGSTMGPALESLLFQRKCLQRVISFNFEDGIFYPGLVVRCLNNDAAIIRLRHNGKLCEIPNQLTLPIVDMSHTQTLLDADTVLVRVKNIQSNCECWVPGRLVGGFLGFPDPRMPLRFRYRIRLFTGAKVSLCSSF</sequence>
<feature type="compositionally biased region" description="Polar residues" evidence="1">
    <location>
        <begin position="433"/>
        <end position="444"/>
    </location>
</feature>
<feature type="compositionally biased region" description="Polar residues" evidence="1">
    <location>
        <begin position="399"/>
        <end position="417"/>
    </location>
</feature>
<keyword evidence="2" id="KW-0472">Membrane</keyword>
<dbReference type="OrthoDB" id="6255377at2759"/>
<comment type="caution">
    <text evidence="3">The sequence shown here is derived from an EMBL/GenBank/DDBJ whole genome shotgun (WGS) entry which is preliminary data.</text>
</comment>
<dbReference type="AlphaFoldDB" id="A0A3S4ZLY2"/>
<feature type="region of interest" description="Disordered" evidence="1">
    <location>
        <begin position="384"/>
        <end position="452"/>
    </location>
</feature>
<organism evidence="3 4">
    <name type="scientific">Protopolystoma xenopodis</name>
    <dbReference type="NCBI Taxonomy" id="117903"/>
    <lineage>
        <taxon>Eukaryota</taxon>
        <taxon>Metazoa</taxon>
        <taxon>Spiralia</taxon>
        <taxon>Lophotrochozoa</taxon>
        <taxon>Platyhelminthes</taxon>
        <taxon>Monogenea</taxon>
        <taxon>Polyopisthocotylea</taxon>
        <taxon>Polystomatidea</taxon>
        <taxon>Polystomatidae</taxon>
        <taxon>Protopolystoma</taxon>
    </lineage>
</organism>
<evidence type="ECO:0000313" key="4">
    <source>
        <dbReference type="Proteomes" id="UP000784294"/>
    </source>
</evidence>
<keyword evidence="4" id="KW-1185">Reference proteome</keyword>
<dbReference type="EMBL" id="CAAALY010000121">
    <property type="protein sequence ID" value="VEL06616.1"/>
    <property type="molecule type" value="Genomic_DNA"/>
</dbReference>
<gene>
    <name evidence="3" type="ORF">PXEA_LOCUS56</name>
</gene>
<dbReference type="Proteomes" id="UP000784294">
    <property type="component" value="Unassembled WGS sequence"/>
</dbReference>
<reference evidence="3" key="1">
    <citation type="submission" date="2018-11" db="EMBL/GenBank/DDBJ databases">
        <authorList>
            <consortium name="Pathogen Informatics"/>
        </authorList>
    </citation>
    <scope>NUCLEOTIDE SEQUENCE</scope>
</reference>
<evidence type="ECO:0000256" key="2">
    <source>
        <dbReference type="SAM" id="Phobius"/>
    </source>
</evidence>
<proteinExistence type="predicted"/>
<evidence type="ECO:0000256" key="1">
    <source>
        <dbReference type="SAM" id="MobiDB-lite"/>
    </source>
</evidence>
<keyword evidence="2" id="KW-1133">Transmembrane helix</keyword>
<feature type="region of interest" description="Disordered" evidence="1">
    <location>
        <begin position="193"/>
        <end position="231"/>
    </location>
</feature>
<evidence type="ECO:0000313" key="3">
    <source>
        <dbReference type="EMBL" id="VEL06616.1"/>
    </source>
</evidence>
<protein>
    <submittedName>
        <fullName evidence="3">Uncharacterized protein</fullName>
    </submittedName>
</protein>